<feature type="region of interest" description="Disordered" evidence="1">
    <location>
        <begin position="1"/>
        <end position="21"/>
    </location>
</feature>
<evidence type="ECO:0000256" key="1">
    <source>
        <dbReference type="SAM" id="MobiDB-lite"/>
    </source>
</evidence>
<dbReference type="InParanoid" id="F7AGP3"/>
<feature type="compositionally biased region" description="Basic and acidic residues" evidence="1">
    <location>
        <begin position="135"/>
        <end position="158"/>
    </location>
</feature>
<dbReference type="HOGENOM" id="CLU_1598208_0_0_1"/>
<dbReference type="Proteomes" id="UP000008144">
    <property type="component" value="Unassembled WGS sequence"/>
</dbReference>
<evidence type="ECO:0000313" key="3">
    <source>
        <dbReference type="Proteomes" id="UP000008144"/>
    </source>
</evidence>
<evidence type="ECO:0000313" key="2">
    <source>
        <dbReference type="Ensembl" id="ENSCINP00000014035.3"/>
    </source>
</evidence>
<dbReference type="AlphaFoldDB" id="F7AGP3"/>
<reference evidence="2" key="2">
    <citation type="submission" date="2025-08" db="UniProtKB">
        <authorList>
            <consortium name="Ensembl"/>
        </authorList>
    </citation>
    <scope>IDENTIFICATION</scope>
</reference>
<organism evidence="2 3">
    <name type="scientific">Ciona intestinalis</name>
    <name type="common">Transparent sea squirt</name>
    <name type="synonym">Ascidia intestinalis</name>
    <dbReference type="NCBI Taxonomy" id="7719"/>
    <lineage>
        <taxon>Eukaryota</taxon>
        <taxon>Metazoa</taxon>
        <taxon>Chordata</taxon>
        <taxon>Tunicata</taxon>
        <taxon>Ascidiacea</taxon>
        <taxon>Phlebobranchia</taxon>
        <taxon>Cionidae</taxon>
        <taxon>Ciona</taxon>
    </lineage>
</organism>
<dbReference type="Ensembl" id="ENSCINT00000014035.3">
    <property type="protein sequence ID" value="ENSCINP00000014035.3"/>
    <property type="gene ID" value="ENSCING00000006839.3"/>
</dbReference>
<proteinExistence type="predicted"/>
<sequence>MVSLNAAGKNATHSAKRRMKEKLAASLGLNKEDANMLDSWDAQSVGADDVALDDDGIPLLNDEGELISITDTETIKRAKQRRNKKRTDDDDSYDESERADSGLAFSDTEARERRRRRRGFDDSDEESISGRRKGGINDRTDVSQAEVWREGKKTRDEDGNLSEDDET</sequence>
<accession>F7AGP3</accession>
<reference evidence="3" key="1">
    <citation type="journal article" date="2002" name="Science">
        <title>The draft genome of Ciona intestinalis: insights into chordate and vertebrate origins.</title>
        <authorList>
            <person name="Dehal P."/>
            <person name="Satou Y."/>
            <person name="Campbell R.K."/>
            <person name="Chapman J."/>
            <person name="Degnan B."/>
            <person name="De Tomaso A."/>
            <person name="Davidson B."/>
            <person name="Di Gregorio A."/>
            <person name="Gelpke M."/>
            <person name="Goodstein D.M."/>
            <person name="Harafuji N."/>
            <person name="Hastings K.E."/>
            <person name="Ho I."/>
            <person name="Hotta K."/>
            <person name="Huang W."/>
            <person name="Kawashima T."/>
            <person name="Lemaire P."/>
            <person name="Martinez D."/>
            <person name="Meinertzhagen I.A."/>
            <person name="Necula S."/>
            <person name="Nonaka M."/>
            <person name="Putnam N."/>
            <person name="Rash S."/>
            <person name="Saiga H."/>
            <person name="Satake M."/>
            <person name="Terry A."/>
            <person name="Yamada L."/>
            <person name="Wang H.G."/>
            <person name="Awazu S."/>
            <person name="Azumi K."/>
            <person name="Boore J."/>
            <person name="Branno M."/>
            <person name="Chin-Bow S."/>
            <person name="DeSantis R."/>
            <person name="Doyle S."/>
            <person name="Francino P."/>
            <person name="Keys D.N."/>
            <person name="Haga S."/>
            <person name="Hayashi H."/>
            <person name="Hino K."/>
            <person name="Imai K.S."/>
            <person name="Inaba K."/>
            <person name="Kano S."/>
            <person name="Kobayashi K."/>
            <person name="Kobayashi M."/>
            <person name="Lee B.I."/>
            <person name="Makabe K.W."/>
            <person name="Manohar C."/>
            <person name="Matassi G."/>
            <person name="Medina M."/>
            <person name="Mochizuki Y."/>
            <person name="Mount S."/>
            <person name="Morishita T."/>
            <person name="Miura S."/>
            <person name="Nakayama A."/>
            <person name="Nishizaka S."/>
            <person name="Nomoto H."/>
            <person name="Ohta F."/>
            <person name="Oishi K."/>
            <person name="Rigoutsos I."/>
            <person name="Sano M."/>
            <person name="Sasaki A."/>
            <person name="Sasakura Y."/>
            <person name="Shoguchi E."/>
            <person name="Shin-i T."/>
            <person name="Spagnuolo A."/>
            <person name="Stainier D."/>
            <person name="Suzuki M.M."/>
            <person name="Tassy O."/>
            <person name="Takatori N."/>
            <person name="Tokuoka M."/>
            <person name="Yagi K."/>
            <person name="Yoshizaki F."/>
            <person name="Wada S."/>
            <person name="Zhang C."/>
            <person name="Hyatt P.D."/>
            <person name="Larimer F."/>
            <person name="Detter C."/>
            <person name="Doggett N."/>
            <person name="Glavina T."/>
            <person name="Hawkins T."/>
            <person name="Richardson P."/>
            <person name="Lucas S."/>
            <person name="Kohara Y."/>
            <person name="Levine M."/>
            <person name="Satoh N."/>
            <person name="Rokhsar D.S."/>
        </authorList>
    </citation>
    <scope>NUCLEOTIDE SEQUENCE [LARGE SCALE GENOMIC DNA]</scope>
</reference>
<feature type="region of interest" description="Disordered" evidence="1">
    <location>
        <begin position="51"/>
        <end position="167"/>
    </location>
</feature>
<name>F7AGP3_CIOIN</name>
<protein>
    <submittedName>
        <fullName evidence="2">Uncharacterized protein</fullName>
    </submittedName>
</protein>
<reference evidence="2" key="3">
    <citation type="submission" date="2025-09" db="UniProtKB">
        <authorList>
            <consortium name="Ensembl"/>
        </authorList>
    </citation>
    <scope>IDENTIFICATION</scope>
</reference>
<keyword evidence="3" id="KW-1185">Reference proteome</keyword>